<dbReference type="GO" id="GO:0005886">
    <property type="term" value="C:plasma membrane"/>
    <property type="evidence" value="ECO:0007669"/>
    <property type="project" value="TreeGrafter"/>
</dbReference>
<evidence type="ECO:0000256" key="9">
    <source>
        <dbReference type="SAM" id="Phobius"/>
    </source>
</evidence>
<keyword evidence="12" id="KW-1185">Reference proteome</keyword>
<evidence type="ECO:0000256" key="4">
    <source>
        <dbReference type="ARBA" id="ARBA00022723"/>
    </source>
</evidence>
<dbReference type="AlphaFoldDB" id="A0A914E5P6"/>
<dbReference type="GO" id="GO:0046872">
    <property type="term" value="F:metal ion binding"/>
    <property type="evidence" value="ECO:0007669"/>
    <property type="project" value="UniProtKB-KW"/>
</dbReference>
<feature type="compositionally biased region" description="Pro residues" evidence="8">
    <location>
        <begin position="79"/>
        <end position="88"/>
    </location>
</feature>
<evidence type="ECO:0000313" key="13">
    <source>
        <dbReference type="WBParaSite" id="ACRNAN_scaffold5867.g7270.t1"/>
    </source>
</evidence>
<comment type="cofactor">
    <cofactor evidence="1">
        <name>Zn(2+)</name>
        <dbReference type="ChEBI" id="CHEBI:29105"/>
    </cofactor>
</comment>
<evidence type="ECO:0000256" key="2">
    <source>
        <dbReference type="ARBA" id="ARBA00007357"/>
    </source>
</evidence>
<keyword evidence="6" id="KW-0862">Zinc</keyword>
<feature type="transmembrane region" description="Helical" evidence="9">
    <location>
        <begin position="32"/>
        <end position="55"/>
    </location>
</feature>
<dbReference type="InterPro" id="IPR008753">
    <property type="entry name" value="Peptidase_M13_N"/>
</dbReference>
<dbReference type="WBParaSite" id="ACRNAN_scaffold5867.g7270.t1">
    <property type="protein sequence ID" value="ACRNAN_scaffold5867.g7270.t1"/>
    <property type="gene ID" value="ACRNAN_scaffold5867.g7270"/>
</dbReference>
<dbReference type="InterPro" id="IPR018497">
    <property type="entry name" value="Peptidase_M13_C"/>
</dbReference>
<feature type="compositionally biased region" description="Polar residues" evidence="8">
    <location>
        <begin position="93"/>
        <end position="102"/>
    </location>
</feature>
<dbReference type="InterPro" id="IPR000718">
    <property type="entry name" value="Peptidase_M13"/>
</dbReference>
<evidence type="ECO:0000256" key="6">
    <source>
        <dbReference type="ARBA" id="ARBA00022833"/>
    </source>
</evidence>
<feature type="compositionally biased region" description="Low complexity" evidence="8">
    <location>
        <begin position="69"/>
        <end position="78"/>
    </location>
</feature>
<proteinExistence type="inferred from homology"/>
<protein>
    <submittedName>
        <fullName evidence="13">Uncharacterized protein</fullName>
    </submittedName>
</protein>
<accession>A0A914E5P6</accession>
<organism evidence="12 13">
    <name type="scientific">Acrobeloides nanus</name>
    <dbReference type="NCBI Taxonomy" id="290746"/>
    <lineage>
        <taxon>Eukaryota</taxon>
        <taxon>Metazoa</taxon>
        <taxon>Ecdysozoa</taxon>
        <taxon>Nematoda</taxon>
        <taxon>Chromadorea</taxon>
        <taxon>Rhabditida</taxon>
        <taxon>Tylenchina</taxon>
        <taxon>Cephalobomorpha</taxon>
        <taxon>Cephaloboidea</taxon>
        <taxon>Cephalobidae</taxon>
        <taxon>Acrobeloides</taxon>
    </lineage>
</organism>
<evidence type="ECO:0000256" key="3">
    <source>
        <dbReference type="ARBA" id="ARBA00022670"/>
    </source>
</evidence>
<dbReference type="Proteomes" id="UP000887540">
    <property type="component" value="Unplaced"/>
</dbReference>
<dbReference type="SUPFAM" id="SSF55486">
    <property type="entry name" value="Metalloproteases ('zincins'), catalytic domain"/>
    <property type="match status" value="1"/>
</dbReference>
<dbReference type="CDD" id="cd08662">
    <property type="entry name" value="M13"/>
    <property type="match status" value="1"/>
</dbReference>
<dbReference type="PANTHER" id="PTHR11733">
    <property type="entry name" value="ZINC METALLOPROTEASE FAMILY M13 NEPRILYSIN-RELATED"/>
    <property type="match status" value="1"/>
</dbReference>
<evidence type="ECO:0000256" key="5">
    <source>
        <dbReference type="ARBA" id="ARBA00022801"/>
    </source>
</evidence>
<name>A0A914E5P6_9BILA</name>
<feature type="domain" description="Peptidase M13 C-terminal" evidence="10">
    <location>
        <begin position="603"/>
        <end position="823"/>
    </location>
</feature>
<keyword evidence="5" id="KW-0378">Hydrolase</keyword>
<dbReference type="Gene3D" id="3.40.390.10">
    <property type="entry name" value="Collagenase (Catalytic Domain)"/>
    <property type="match status" value="1"/>
</dbReference>
<dbReference type="GO" id="GO:0004222">
    <property type="term" value="F:metalloendopeptidase activity"/>
    <property type="evidence" value="ECO:0007669"/>
    <property type="project" value="InterPro"/>
</dbReference>
<feature type="region of interest" description="Disordered" evidence="8">
    <location>
        <begin position="66"/>
        <end position="102"/>
    </location>
</feature>
<dbReference type="InterPro" id="IPR042089">
    <property type="entry name" value="Peptidase_M13_dom_2"/>
</dbReference>
<dbReference type="PANTHER" id="PTHR11733:SF188">
    <property type="entry name" value="NEPRILYSIN"/>
    <property type="match status" value="1"/>
</dbReference>
<reference evidence="13" key="1">
    <citation type="submission" date="2022-11" db="UniProtKB">
        <authorList>
            <consortium name="WormBaseParasite"/>
        </authorList>
    </citation>
    <scope>IDENTIFICATION</scope>
</reference>
<sequence>MRPGLFEGCNCVDFRSGSLKRKMAKGGITDKVTLFLIVVAVALGIASVILNIVILSKKTTSTTNYVYSTDPPATNQPNTNPPTNPPVNNPTTDSSNGPTKWTAPQQQCYQVSDTPGFKAAAESLLYGLDTDYDPCEDFYMFTCGNFLKNTVLTGGESRNGTYDMSQANINRQISNTVANLPATASQTEKIFKHVYDSCYASYFGASASISKNIYNDLIKPFGGFPALDPNWAPINKTVLWQMIGTYESSYALPSLLQSLVSVDYMNNSENALYLYQGPLALPRDFYVLPQFLKDIDDYLEGMIGMIQGFKDEIGLNVTDDYVAQQITSVIELEVNLALAMVPDDLMRNSKQQYNPYKLDKLQSSYSNIDWNTYYVYLLSSVDKAYVKDQYIVAQPAFLRALDDILHQYDMSTIVNFVMMRLIQGTSGVIGGDMRSIMKRMKNKVYKDKVYDQSEDAIQDCMESLMVYMPYGMGYTYIKYIQERDLVKADVKTMTGYIINAFVNMTMTLEWMTEYSKEQLVNKKNNLIKNIGWPHWFLDFSPYAEVNSVDPYHYLYKDILSMNQSDYYHIYLKLTEAYQLTENFQILEKEPDRQNFLQSPAMVNAWYIPERNSITFPYAAFNPPYYRLDFPQAYNYAGQGGTAGHELTHGYDDEGVQFGPTGELADCEWNRCGWMDRNSTLGFIDMAQCVVSQYSSQCCPIKSGSVHCANGATTQGENIADLGGQQSAYKGYRKYVEEVRNGVEEPRLPGLEQFTPNQIFWMSYGYSWCMQQSQESLVNQLLTNPHAPGSCRVNQVMQDIPEFGIDFNCKKGSTNLYPSDQQRCKVWTGV</sequence>
<comment type="similarity">
    <text evidence="2">Belongs to the peptidase M13 family.</text>
</comment>
<dbReference type="PROSITE" id="PS51885">
    <property type="entry name" value="NEPRILYSIN"/>
    <property type="match status" value="1"/>
</dbReference>
<dbReference type="GO" id="GO:0016485">
    <property type="term" value="P:protein processing"/>
    <property type="evidence" value="ECO:0007669"/>
    <property type="project" value="TreeGrafter"/>
</dbReference>
<evidence type="ECO:0000256" key="1">
    <source>
        <dbReference type="ARBA" id="ARBA00001947"/>
    </source>
</evidence>
<keyword evidence="9" id="KW-0812">Transmembrane</keyword>
<dbReference type="Pfam" id="PF05649">
    <property type="entry name" value="Peptidase_M13_N"/>
    <property type="match status" value="1"/>
</dbReference>
<feature type="domain" description="Peptidase M13 N-terminal" evidence="11">
    <location>
        <begin position="134"/>
        <end position="533"/>
    </location>
</feature>
<dbReference type="Gene3D" id="1.10.1380.10">
    <property type="entry name" value="Neutral endopeptidase , domain2"/>
    <property type="match status" value="1"/>
</dbReference>
<keyword evidence="4" id="KW-0479">Metal-binding</keyword>
<evidence type="ECO:0000259" key="11">
    <source>
        <dbReference type="Pfam" id="PF05649"/>
    </source>
</evidence>
<keyword evidence="3" id="KW-0645">Protease</keyword>
<dbReference type="Pfam" id="PF01431">
    <property type="entry name" value="Peptidase_M13"/>
    <property type="match status" value="1"/>
</dbReference>
<evidence type="ECO:0000313" key="12">
    <source>
        <dbReference type="Proteomes" id="UP000887540"/>
    </source>
</evidence>
<dbReference type="PRINTS" id="PR00786">
    <property type="entry name" value="NEPRILYSIN"/>
</dbReference>
<evidence type="ECO:0000259" key="10">
    <source>
        <dbReference type="Pfam" id="PF01431"/>
    </source>
</evidence>
<dbReference type="InterPro" id="IPR024079">
    <property type="entry name" value="MetalloPept_cat_dom_sf"/>
</dbReference>
<keyword evidence="9" id="KW-1133">Transmembrane helix</keyword>
<keyword evidence="7" id="KW-0482">Metalloprotease</keyword>
<evidence type="ECO:0000256" key="8">
    <source>
        <dbReference type="SAM" id="MobiDB-lite"/>
    </source>
</evidence>
<evidence type="ECO:0000256" key="7">
    <source>
        <dbReference type="ARBA" id="ARBA00023049"/>
    </source>
</evidence>
<keyword evidence="9" id="KW-0472">Membrane</keyword>